<gene>
    <name evidence="2" type="ORF">T265_11952</name>
</gene>
<keyword evidence="3" id="KW-1185">Reference proteome</keyword>
<dbReference type="EMBL" id="KL597295">
    <property type="protein sequence ID" value="KER19190.1"/>
    <property type="molecule type" value="Genomic_DNA"/>
</dbReference>
<keyword evidence="1" id="KW-0812">Transmembrane</keyword>
<feature type="transmembrane region" description="Helical" evidence="1">
    <location>
        <begin position="20"/>
        <end position="40"/>
    </location>
</feature>
<proteinExistence type="predicted"/>
<dbReference type="GeneID" id="20326120"/>
<sequence length="429" mass="48558">MEGSTVYSQNVSVILCFDGFLLLALCCLLGAAVALCSILLEDIWRRRGTIDPLRYIALSLDILSLPCTYCPEDPWFKPNPGIWTAPVWAWATPQYLSRRAPFWWRGSQTPKLATLILTERQRRCHQPRSETLFSYWLLLFLSVIPRIVGLIFSAANSVPTDLLETSFLPTSKRGLERIQLYALLVYMCSAFAHLLTQCFSPHNPSNSLLSDKSKRGLERIQLYALLVYMCSAFAHLLTQCFSPHNPSNSLLSDKCHWCRAAQTLYPGIEIALITIIDSISSLFNTDALLPYNHDLFESFIVKKRVKVYGGGTCLKLANAARALEIRAFASSVTLQPELIQHPRYVKRSSTSPWIVSGVFSDCMSTSMTSHFVGAKCLSKDGDDFGQFIQKHLRLLLLFKDENDVVRTFQIDKVFFTGYLNTRVLETFHL</sequence>
<feature type="transmembrane region" description="Helical" evidence="1">
    <location>
        <begin position="132"/>
        <end position="158"/>
    </location>
</feature>
<dbReference type="STRING" id="6198.A0A074Z7L2"/>
<protein>
    <submittedName>
        <fullName evidence="2">Uncharacterized protein</fullName>
    </submittedName>
</protein>
<dbReference type="RefSeq" id="XP_009177060.1">
    <property type="nucleotide sequence ID" value="XM_009178796.1"/>
</dbReference>
<keyword evidence="1" id="KW-1133">Transmembrane helix</keyword>
<dbReference type="CTD" id="20326120"/>
<name>A0A074Z7L2_OPIVI</name>
<dbReference type="KEGG" id="ovi:T265_11952"/>
<dbReference type="Proteomes" id="UP000054324">
    <property type="component" value="Unassembled WGS sequence"/>
</dbReference>
<evidence type="ECO:0000313" key="2">
    <source>
        <dbReference type="EMBL" id="KER19190.1"/>
    </source>
</evidence>
<reference evidence="2 3" key="1">
    <citation type="submission" date="2013-11" db="EMBL/GenBank/DDBJ databases">
        <title>Opisthorchis viverrini - life in the bile duct.</title>
        <authorList>
            <person name="Young N.D."/>
            <person name="Nagarajan N."/>
            <person name="Lin S.J."/>
            <person name="Korhonen P.K."/>
            <person name="Jex A.R."/>
            <person name="Hall R.S."/>
            <person name="Safavi-Hemami H."/>
            <person name="Kaewkong W."/>
            <person name="Bertrand D."/>
            <person name="Gao S."/>
            <person name="Seet Q."/>
            <person name="Wongkham S."/>
            <person name="Teh B.T."/>
            <person name="Wongkham C."/>
            <person name="Intapan P.M."/>
            <person name="Maleewong W."/>
            <person name="Yang X."/>
            <person name="Hu M."/>
            <person name="Wang Z."/>
            <person name="Hofmann A."/>
            <person name="Sternberg P.W."/>
            <person name="Tan P."/>
            <person name="Wang J."/>
            <person name="Gasser R.B."/>
        </authorList>
    </citation>
    <scope>NUCLEOTIDE SEQUENCE [LARGE SCALE GENOMIC DNA]</scope>
</reference>
<organism evidence="2 3">
    <name type="scientific">Opisthorchis viverrini</name>
    <name type="common">Southeast Asian liver fluke</name>
    <dbReference type="NCBI Taxonomy" id="6198"/>
    <lineage>
        <taxon>Eukaryota</taxon>
        <taxon>Metazoa</taxon>
        <taxon>Spiralia</taxon>
        <taxon>Lophotrochozoa</taxon>
        <taxon>Platyhelminthes</taxon>
        <taxon>Trematoda</taxon>
        <taxon>Digenea</taxon>
        <taxon>Opisthorchiida</taxon>
        <taxon>Opisthorchiata</taxon>
        <taxon>Opisthorchiidae</taxon>
        <taxon>Opisthorchis</taxon>
    </lineage>
</organism>
<evidence type="ECO:0000256" key="1">
    <source>
        <dbReference type="SAM" id="Phobius"/>
    </source>
</evidence>
<dbReference type="AlphaFoldDB" id="A0A074Z7L2"/>
<accession>A0A074Z7L2</accession>
<evidence type="ECO:0000313" key="3">
    <source>
        <dbReference type="Proteomes" id="UP000054324"/>
    </source>
</evidence>
<keyword evidence="1" id="KW-0472">Membrane</keyword>